<feature type="non-terminal residue" evidence="1">
    <location>
        <position position="1"/>
    </location>
</feature>
<evidence type="ECO:0000313" key="1">
    <source>
        <dbReference type="EMBL" id="CAG8802708.1"/>
    </source>
</evidence>
<dbReference type="Proteomes" id="UP000789901">
    <property type="component" value="Unassembled WGS sequence"/>
</dbReference>
<proteinExistence type="predicted"/>
<dbReference type="EMBL" id="CAJVQB010023792">
    <property type="protein sequence ID" value="CAG8802708.1"/>
    <property type="molecule type" value="Genomic_DNA"/>
</dbReference>
<reference evidence="1 2" key="1">
    <citation type="submission" date="2021-06" db="EMBL/GenBank/DDBJ databases">
        <authorList>
            <person name="Kallberg Y."/>
            <person name="Tangrot J."/>
            <person name="Rosling A."/>
        </authorList>
    </citation>
    <scope>NUCLEOTIDE SEQUENCE [LARGE SCALE GENOMIC DNA]</scope>
    <source>
        <strain evidence="1 2">120-4 pot B 10/14</strain>
    </source>
</reference>
<comment type="caution">
    <text evidence="1">The sequence shown here is derived from an EMBL/GenBank/DDBJ whole genome shotgun (WGS) entry which is preliminary data.</text>
</comment>
<keyword evidence="2" id="KW-1185">Reference proteome</keyword>
<gene>
    <name evidence="1" type="ORF">GMARGA_LOCUS23471</name>
</gene>
<organism evidence="1 2">
    <name type="scientific">Gigaspora margarita</name>
    <dbReference type="NCBI Taxonomy" id="4874"/>
    <lineage>
        <taxon>Eukaryota</taxon>
        <taxon>Fungi</taxon>
        <taxon>Fungi incertae sedis</taxon>
        <taxon>Mucoromycota</taxon>
        <taxon>Glomeromycotina</taxon>
        <taxon>Glomeromycetes</taxon>
        <taxon>Diversisporales</taxon>
        <taxon>Gigasporaceae</taxon>
        <taxon>Gigaspora</taxon>
    </lineage>
</organism>
<evidence type="ECO:0000313" key="2">
    <source>
        <dbReference type="Proteomes" id="UP000789901"/>
    </source>
</evidence>
<protein>
    <submittedName>
        <fullName evidence="1">37450_t:CDS:1</fullName>
    </submittedName>
</protein>
<name>A0ABN7VWB5_GIGMA</name>
<accession>A0ABN7VWB5</accession>
<sequence>ADQYRLSPSSFVPNNIVRVSSQGHQSVEGFCETGPYSLGQVDCQQFSPVSYGSPPHFYTHHSPENFITNGFSMSLNAVQQSRTRNVGELSPIINTLGPLIQYPSVICPVPVLMTIYACPCSNVQVQHSCEHSALPINDVHQSVGGLYEPYQTGFYNSDQADWQQVSPVSCGSPSHFYIHHSQNNFIRNESPMPINEGPHQMLVSSGRENNSRNSSTIASQSKDLTVKWAYYMNRTL</sequence>